<organism evidence="1">
    <name type="scientific">marine sediment metagenome</name>
    <dbReference type="NCBI Taxonomy" id="412755"/>
    <lineage>
        <taxon>unclassified sequences</taxon>
        <taxon>metagenomes</taxon>
        <taxon>ecological metagenomes</taxon>
    </lineage>
</organism>
<protein>
    <submittedName>
        <fullName evidence="1">Uncharacterized protein</fullName>
    </submittedName>
</protein>
<proteinExistence type="predicted"/>
<evidence type="ECO:0000313" key="1">
    <source>
        <dbReference type="EMBL" id="KKN26362.1"/>
    </source>
</evidence>
<name>A0A0F9PP44_9ZZZZ</name>
<comment type="caution">
    <text evidence="1">The sequence shown here is derived from an EMBL/GenBank/DDBJ whole genome shotgun (WGS) entry which is preliminary data.</text>
</comment>
<reference evidence="1" key="1">
    <citation type="journal article" date="2015" name="Nature">
        <title>Complex archaea that bridge the gap between prokaryotes and eukaryotes.</title>
        <authorList>
            <person name="Spang A."/>
            <person name="Saw J.H."/>
            <person name="Jorgensen S.L."/>
            <person name="Zaremba-Niedzwiedzka K."/>
            <person name="Martijn J."/>
            <person name="Lind A.E."/>
            <person name="van Eijk R."/>
            <person name="Schleper C."/>
            <person name="Guy L."/>
            <person name="Ettema T.J."/>
        </authorList>
    </citation>
    <scope>NUCLEOTIDE SEQUENCE</scope>
</reference>
<dbReference type="EMBL" id="LAZR01002725">
    <property type="protein sequence ID" value="KKN26362.1"/>
    <property type="molecule type" value="Genomic_DNA"/>
</dbReference>
<sequence length="85" mass="9921">MTWETEYYYAPRYEYVSCNQHGDRFKRKASKRLSIAKLSCKTDDESGLTQLILISHTLGVPVHYNFEDHTAFIEVMSSDAVRDKK</sequence>
<gene>
    <name evidence="1" type="ORF">LCGC14_0875470</name>
</gene>
<dbReference type="AlphaFoldDB" id="A0A0F9PP44"/>
<accession>A0A0F9PP44</accession>